<dbReference type="EnsemblMetazoa" id="PPA08678.1">
    <property type="protein sequence ID" value="PPA08678.1"/>
    <property type="gene ID" value="WBGene00098232"/>
</dbReference>
<dbReference type="AlphaFoldDB" id="A0A2A6C8Q8"/>
<organism evidence="1 2">
    <name type="scientific">Pristionchus pacificus</name>
    <name type="common">Parasitic nematode worm</name>
    <dbReference type="NCBI Taxonomy" id="54126"/>
    <lineage>
        <taxon>Eukaryota</taxon>
        <taxon>Metazoa</taxon>
        <taxon>Ecdysozoa</taxon>
        <taxon>Nematoda</taxon>
        <taxon>Chromadorea</taxon>
        <taxon>Rhabditida</taxon>
        <taxon>Rhabditina</taxon>
        <taxon>Diplogasteromorpha</taxon>
        <taxon>Diplogasteroidea</taxon>
        <taxon>Neodiplogasteridae</taxon>
        <taxon>Pristionchus</taxon>
    </lineage>
</organism>
<protein>
    <submittedName>
        <fullName evidence="1">Uncharacterized protein</fullName>
    </submittedName>
</protein>
<reference evidence="2" key="1">
    <citation type="journal article" date="2008" name="Nat. Genet.">
        <title>The Pristionchus pacificus genome provides a unique perspective on nematode lifestyle and parasitism.</title>
        <authorList>
            <person name="Dieterich C."/>
            <person name="Clifton S.W."/>
            <person name="Schuster L.N."/>
            <person name="Chinwalla A."/>
            <person name="Delehaunty K."/>
            <person name="Dinkelacker I."/>
            <person name="Fulton L."/>
            <person name="Fulton R."/>
            <person name="Godfrey J."/>
            <person name="Minx P."/>
            <person name="Mitreva M."/>
            <person name="Roeseler W."/>
            <person name="Tian H."/>
            <person name="Witte H."/>
            <person name="Yang S.P."/>
            <person name="Wilson R.K."/>
            <person name="Sommer R.J."/>
        </authorList>
    </citation>
    <scope>NUCLEOTIDE SEQUENCE [LARGE SCALE GENOMIC DNA]</scope>
    <source>
        <strain evidence="2">PS312</strain>
    </source>
</reference>
<sequence>MATMDSTTVGVTTALSFLTAARSSAAAGPSSSWLHVGTTGGTTALDAFMVWSGAAINLGTVGGGIAYAYLRSIENGARARLRLPLHIREAEPDRALLARIRQLQAAVDEIHVVLQERVNLE</sequence>
<dbReference type="Proteomes" id="UP000005239">
    <property type="component" value="Unassembled WGS sequence"/>
</dbReference>
<proteinExistence type="predicted"/>
<evidence type="ECO:0000313" key="2">
    <source>
        <dbReference type="Proteomes" id="UP000005239"/>
    </source>
</evidence>
<keyword evidence="2" id="KW-1185">Reference proteome</keyword>
<gene>
    <name evidence="1" type="primary">WBGene00098232</name>
</gene>
<evidence type="ECO:0000313" key="1">
    <source>
        <dbReference type="EnsemblMetazoa" id="PPA08678.1"/>
    </source>
</evidence>
<name>A0A2A6C8Q8_PRIPA</name>
<accession>A0A8R1Y9E5</accession>
<accession>A0A2A6C8Q8</accession>
<reference evidence="1" key="2">
    <citation type="submission" date="2022-06" db="UniProtKB">
        <authorList>
            <consortium name="EnsemblMetazoa"/>
        </authorList>
    </citation>
    <scope>IDENTIFICATION</scope>
    <source>
        <strain evidence="1">PS312</strain>
    </source>
</reference>